<protein>
    <submittedName>
        <fullName evidence="2">Uncharacterized protein</fullName>
    </submittedName>
</protein>
<proteinExistence type="predicted"/>
<reference evidence="1 3" key="1">
    <citation type="journal article" date="2017" name="Nature">
        <title>The sunflower genome provides insights into oil metabolism, flowering and Asterid evolution.</title>
        <authorList>
            <person name="Badouin H."/>
            <person name="Gouzy J."/>
            <person name="Grassa C.J."/>
            <person name="Murat F."/>
            <person name="Staton S.E."/>
            <person name="Cottret L."/>
            <person name="Lelandais-Briere C."/>
            <person name="Owens G.L."/>
            <person name="Carrere S."/>
            <person name="Mayjonade B."/>
            <person name="Legrand L."/>
            <person name="Gill N."/>
            <person name="Kane N.C."/>
            <person name="Bowers J.E."/>
            <person name="Hubner S."/>
            <person name="Bellec A."/>
            <person name="Berard A."/>
            <person name="Berges H."/>
            <person name="Blanchet N."/>
            <person name="Boniface M.C."/>
            <person name="Brunel D."/>
            <person name="Catrice O."/>
            <person name="Chaidir N."/>
            <person name="Claudel C."/>
            <person name="Donnadieu C."/>
            <person name="Faraut T."/>
            <person name="Fievet G."/>
            <person name="Helmstetter N."/>
            <person name="King M."/>
            <person name="Knapp S.J."/>
            <person name="Lai Z."/>
            <person name="Le Paslier M.C."/>
            <person name="Lippi Y."/>
            <person name="Lorenzon L."/>
            <person name="Mandel J.R."/>
            <person name="Marage G."/>
            <person name="Marchand G."/>
            <person name="Marquand E."/>
            <person name="Bret-Mestries E."/>
            <person name="Morien E."/>
            <person name="Nambeesan S."/>
            <person name="Nguyen T."/>
            <person name="Pegot-Espagnet P."/>
            <person name="Pouilly N."/>
            <person name="Raftis F."/>
            <person name="Sallet E."/>
            <person name="Schiex T."/>
            <person name="Thomas J."/>
            <person name="Vandecasteele C."/>
            <person name="Vares D."/>
            <person name="Vear F."/>
            <person name="Vautrin S."/>
            <person name="Crespi M."/>
            <person name="Mangin B."/>
            <person name="Burke J.M."/>
            <person name="Salse J."/>
            <person name="Munos S."/>
            <person name="Vincourt P."/>
            <person name="Rieseberg L.H."/>
            <person name="Langlade N.B."/>
        </authorList>
    </citation>
    <scope>NUCLEOTIDE SEQUENCE [LARGE SCALE GENOMIC DNA]</scope>
    <source>
        <strain evidence="3">cv. SF193</strain>
        <tissue evidence="1">Leaves</tissue>
    </source>
</reference>
<reference evidence="1" key="3">
    <citation type="submission" date="2020-06" db="EMBL/GenBank/DDBJ databases">
        <title>Helianthus annuus Genome sequencing and assembly Release 2.</title>
        <authorList>
            <person name="Gouzy J."/>
            <person name="Langlade N."/>
            <person name="Munos S."/>
        </authorList>
    </citation>
    <scope>NUCLEOTIDE SEQUENCE</scope>
    <source>
        <tissue evidence="1">Leaves</tissue>
    </source>
</reference>
<accession>A0A251S1F9</accession>
<gene>
    <name evidence="2" type="ORF">HannXRQ_Chr16g0522881</name>
    <name evidence="1" type="ORF">HanXRQr2_Chr16g0765911</name>
</gene>
<name>A0A251S1F9_HELAN</name>
<reference evidence="2" key="2">
    <citation type="submission" date="2017-02" db="EMBL/GenBank/DDBJ databases">
        <title>Sunflower complete genome.</title>
        <authorList>
            <person name="Langlade N."/>
            <person name="Munos S."/>
        </authorList>
    </citation>
    <scope>NUCLEOTIDE SEQUENCE [LARGE SCALE GENOMIC DNA]</scope>
    <source>
        <tissue evidence="2">Leaves</tissue>
    </source>
</reference>
<dbReference type="EMBL" id="CM007905">
    <property type="protein sequence ID" value="OTF92530.1"/>
    <property type="molecule type" value="Genomic_DNA"/>
</dbReference>
<evidence type="ECO:0000313" key="1">
    <source>
        <dbReference type="EMBL" id="KAF5761509.1"/>
    </source>
</evidence>
<evidence type="ECO:0000313" key="3">
    <source>
        <dbReference type="Proteomes" id="UP000215914"/>
    </source>
</evidence>
<evidence type="ECO:0000313" key="2">
    <source>
        <dbReference type="EMBL" id="OTF92530.1"/>
    </source>
</evidence>
<dbReference type="InParanoid" id="A0A251S1F9"/>
<dbReference type="EMBL" id="MNCJ02000331">
    <property type="protein sequence ID" value="KAF5761509.1"/>
    <property type="molecule type" value="Genomic_DNA"/>
</dbReference>
<organism evidence="2 3">
    <name type="scientific">Helianthus annuus</name>
    <name type="common">Common sunflower</name>
    <dbReference type="NCBI Taxonomy" id="4232"/>
    <lineage>
        <taxon>Eukaryota</taxon>
        <taxon>Viridiplantae</taxon>
        <taxon>Streptophyta</taxon>
        <taxon>Embryophyta</taxon>
        <taxon>Tracheophyta</taxon>
        <taxon>Spermatophyta</taxon>
        <taxon>Magnoliopsida</taxon>
        <taxon>eudicotyledons</taxon>
        <taxon>Gunneridae</taxon>
        <taxon>Pentapetalae</taxon>
        <taxon>asterids</taxon>
        <taxon>campanulids</taxon>
        <taxon>Asterales</taxon>
        <taxon>Asteraceae</taxon>
        <taxon>Asteroideae</taxon>
        <taxon>Heliantheae alliance</taxon>
        <taxon>Heliantheae</taxon>
        <taxon>Helianthus</taxon>
    </lineage>
</organism>
<keyword evidence="3" id="KW-1185">Reference proteome</keyword>
<dbReference type="Gramene" id="mRNA:HanXRQr2_Chr16g0765911">
    <property type="protein sequence ID" value="mRNA:HanXRQr2_Chr16g0765911"/>
    <property type="gene ID" value="HanXRQr2_Chr16g0765911"/>
</dbReference>
<dbReference type="AlphaFoldDB" id="A0A251S1F9"/>
<sequence>MRVVDNEADVQPQVVCGVQQGSVEVGGGVSLGDKRLVVNSKPDSCDATRGSDVDNAGKGICVVRDVGEIAADCEQPVDKEVDVRPRVVPVVQQRSDSVVRPRVVCGLDAPKVGGRWSRPQSRHY</sequence>
<dbReference type="Proteomes" id="UP000215914">
    <property type="component" value="Chromosome 16"/>
</dbReference>